<comment type="caution">
    <text evidence="1">The sequence shown here is derived from an EMBL/GenBank/DDBJ whole genome shotgun (WGS) entry which is preliminary data.</text>
</comment>
<gene>
    <name evidence="1" type="ORF">MRB53_035024</name>
</gene>
<name>A0ACC2K3P5_PERAE</name>
<dbReference type="EMBL" id="CM056820">
    <property type="protein sequence ID" value="KAJ8615652.1"/>
    <property type="molecule type" value="Genomic_DNA"/>
</dbReference>
<accession>A0ACC2K3P5</accession>
<evidence type="ECO:0000313" key="1">
    <source>
        <dbReference type="EMBL" id="KAJ8615652.1"/>
    </source>
</evidence>
<proteinExistence type="predicted"/>
<keyword evidence="2" id="KW-1185">Reference proteome</keyword>
<protein>
    <submittedName>
        <fullName evidence="1">Uncharacterized protein</fullName>
    </submittedName>
</protein>
<organism evidence="1 2">
    <name type="scientific">Persea americana</name>
    <name type="common">Avocado</name>
    <dbReference type="NCBI Taxonomy" id="3435"/>
    <lineage>
        <taxon>Eukaryota</taxon>
        <taxon>Viridiplantae</taxon>
        <taxon>Streptophyta</taxon>
        <taxon>Embryophyta</taxon>
        <taxon>Tracheophyta</taxon>
        <taxon>Spermatophyta</taxon>
        <taxon>Magnoliopsida</taxon>
        <taxon>Magnoliidae</taxon>
        <taxon>Laurales</taxon>
        <taxon>Lauraceae</taxon>
        <taxon>Persea</taxon>
    </lineage>
</organism>
<reference evidence="1 2" key="1">
    <citation type="journal article" date="2022" name="Hortic Res">
        <title>A haplotype resolved chromosomal level avocado genome allows analysis of novel avocado genes.</title>
        <authorList>
            <person name="Nath O."/>
            <person name="Fletcher S.J."/>
            <person name="Hayward A."/>
            <person name="Shaw L.M."/>
            <person name="Masouleh A.K."/>
            <person name="Furtado A."/>
            <person name="Henry R.J."/>
            <person name="Mitter N."/>
        </authorList>
    </citation>
    <scope>NUCLEOTIDE SEQUENCE [LARGE SCALE GENOMIC DNA]</scope>
    <source>
        <strain evidence="2">cv. Hass</strain>
    </source>
</reference>
<dbReference type="Proteomes" id="UP001234297">
    <property type="component" value="Chromosome 12"/>
</dbReference>
<sequence length="389" mass="43175">MSLLEIITKSAADAESTVKTPSPYPIILNPDRIFPLLKPQIAEEEPLPIQRVQGWKISDLDSQIISLSHKFFKKLKRKLKNPNSLTRTEFLDLLNSFLDQNSEKTGRSIGIGPSDHEFTRRAIEKVGFLINRDVAGLILDACVEIDLWEVVETLILNGVVAGEAALGLVEKMVERRRSDMLCIFVKHVVDIRSSDLLLILKYFLSRATDAGLPGVRKEWERQALSAIEKAAGEKKSRLATQAAVLLAAAYDGFSTQELCLHYLFGSENVDGLALSGAVAGLGGVEMLRLVRYLGKWLNKYERFPDAGPCKSAESLLGLEACRWVPSLEAVVRCLGVVLDEHFSYLVLNPKFQEELVQIEGVVRSLQLEAGLCSSVGYLIENLRLDAELQ</sequence>
<evidence type="ECO:0000313" key="2">
    <source>
        <dbReference type="Proteomes" id="UP001234297"/>
    </source>
</evidence>